<comment type="caution">
    <text evidence="1">The sequence shown here is derived from an EMBL/GenBank/DDBJ whole genome shotgun (WGS) entry which is preliminary data.</text>
</comment>
<dbReference type="EMBL" id="RCSS01000127">
    <property type="protein sequence ID" value="RVD92899.1"/>
    <property type="molecule type" value="Genomic_DNA"/>
</dbReference>
<reference evidence="1 2" key="1">
    <citation type="submission" date="2018-10" db="EMBL/GenBank/DDBJ databases">
        <title>Draft genome sequence of the microsporidian Tubulinosema ratisbonensis.</title>
        <authorList>
            <person name="Polonais V."/>
            <person name="Peyretaillade E."/>
            <person name="Niehus S."/>
            <person name="Wawrzyniak I."/>
            <person name="Franchet A."/>
            <person name="Gaspin C."/>
            <person name="Reichstadt M."/>
            <person name="Belser C."/>
            <person name="Labadie K."/>
            <person name="Delbac F."/>
            <person name="Ferrandon D."/>
        </authorList>
    </citation>
    <scope>NUCLEOTIDE SEQUENCE [LARGE SCALE GENOMIC DNA]</scope>
    <source>
        <strain evidence="1 2">Franzen</strain>
    </source>
</reference>
<dbReference type="Proteomes" id="UP000282876">
    <property type="component" value="Unassembled WGS sequence"/>
</dbReference>
<organism evidence="1 2">
    <name type="scientific">Tubulinosema ratisbonensis</name>
    <dbReference type="NCBI Taxonomy" id="291195"/>
    <lineage>
        <taxon>Eukaryota</taxon>
        <taxon>Fungi</taxon>
        <taxon>Fungi incertae sedis</taxon>
        <taxon>Microsporidia</taxon>
        <taxon>Tubulinosematoidea</taxon>
        <taxon>Tubulinosematidae</taxon>
        <taxon>Tubulinosema</taxon>
    </lineage>
</organism>
<name>A0A437AP44_9MICR</name>
<accession>A0A437AP44</accession>
<dbReference type="AlphaFoldDB" id="A0A437AP44"/>
<keyword evidence="2" id="KW-1185">Reference proteome</keyword>
<dbReference type="VEuPathDB" id="MicrosporidiaDB:TUBRATIS_005840"/>
<proteinExistence type="predicted"/>
<dbReference type="OrthoDB" id="2191447at2759"/>
<evidence type="ECO:0000313" key="2">
    <source>
        <dbReference type="Proteomes" id="UP000282876"/>
    </source>
</evidence>
<protein>
    <submittedName>
        <fullName evidence="1">Uncharacterized protein</fullName>
    </submittedName>
</protein>
<sequence length="235" mass="28989">MKEKYNKQFCFYDYYFSLINQNKKESIKILQKLTRFKENRCVNLELISNHIFYKDYKGALKRLKLISSKDSFIDKLEIMLNIKCKNKNELLLCKKIIKYLKNKFDINLYYWLRKLAKKCDFKYKKETSFIRNKDYIDRLNIKECLFLSNFFTNTFLQRRMMVCYPCVYDFTEEYFKKNCDDEELKNILKKEINFLVEEGIFEKKERKINKFDLFDNLNEITSQDYFILSRKKIKN</sequence>
<gene>
    <name evidence="1" type="ORF">TUBRATIS_005840</name>
</gene>
<evidence type="ECO:0000313" key="1">
    <source>
        <dbReference type="EMBL" id="RVD92899.1"/>
    </source>
</evidence>